<dbReference type="InterPro" id="IPR018786">
    <property type="entry name" value="Mit_KHE1"/>
</dbReference>
<dbReference type="STRING" id="212602.A0A420I4A9"/>
<keyword evidence="1" id="KW-1133">Transmembrane helix</keyword>
<name>A0A420I4A9_9PEZI</name>
<evidence type="ECO:0000256" key="1">
    <source>
        <dbReference type="SAM" id="Phobius"/>
    </source>
</evidence>
<comment type="caution">
    <text evidence="2">The sequence shown here is derived from an EMBL/GenBank/DDBJ whole genome shotgun (WGS) entry which is preliminary data.</text>
</comment>
<dbReference type="EMBL" id="MCFK01001862">
    <property type="protein sequence ID" value="RKF64486.1"/>
    <property type="molecule type" value="Genomic_DNA"/>
</dbReference>
<dbReference type="GO" id="GO:0005743">
    <property type="term" value="C:mitochondrial inner membrane"/>
    <property type="evidence" value="ECO:0007669"/>
    <property type="project" value="TreeGrafter"/>
</dbReference>
<evidence type="ECO:0000313" key="3">
    <source>
        <dbReference type="Proteomes" id="UP000286134"/>
    </source>
</evidence>
<proteinExistence type="predicted"/>
<dbReference type="OrthoDB" id="5562676at2759"/>
<evidence type="ECO:0000313" key="2">
    <source>
        <dbReference type="EMBL" id="RKF64486.1"/>
    </source>
</evidence>
<protein>
    <submittedName>
        <fullName evidence="2">Uncharacterized protein C23H3.12c</fullName>
    </submittedName>
</protein>
<keyword evidence="3" id="KW-1185">Reference proteome</keyword>
<dbReference type="GO" id="GO:0006813">
    <property type="term" value="P:potassium ion transport"/>
    <property type="evidence" value="ECO:0007669"/>
    <property type="project" value="TreeGrafter"/>
</dbReference>
<dbReference type="Pfam" id="PF10173">
    <property type="entry name" value="Mit_KHE1"/>
    <property type="match status" value="1"/>
</dbReference>
<organism evidence="2 3">
    <name type="scientific">Erysiphe neolycopersici</name>
    <dbReference type="NCBI Taxonomy" id="212602"/>
    <lineage>
        <taxon>Eukaryota</taxon>
        <taxon>Fungi</taxon>
        <taxon>Dikarya</taxon>
        <taxon>Ascomycota</taxon>
        <taxon>Pezizomycotina</taxon>
        <taxon>Leotiomycetes</taxon>
        <taxon>Erysiphales</taxon>
        <taxon>Erysiphaceae</taxon>
        <taxon>Erysiphe</taxon>
    </lineage>
</organism>
<reference evidence="2 3" key="1">
    <citation type="journal article" date="2018" name="BMC Genomics">
        <title>Comparative genome analyses reveal sequence features reflecting distinct modes of host-adaptation between dicot and monocot powdery mildew.</title>
        <authorList>
            <person name="Wu Y."/>
            <person name="Ma X."/>
            <person name="Pan Z."/>
            <person name="Kale S.D."/>
            <person name="Song Y."/>
            <person name="King H."/>
            <person name="Zhang Q."/>
            <person name="Presley C."/>
            <person name="Deng X."/>
            <person name="Wei C.I."/>
            <person name="Xiao S."/>
        </authorList>
    </citation>
    <scope>NUCLEOTIDE SEQUENCE [LARGE SCALE GENOMIC DNA]</scope>
    <source>
        <strain evidence="2">UMSG2</strain>
    </source>
</reference>
<feature type="transmembrane region" description="Helical" evidence="1">
    <location>
        <begin position="132"/>
        <end position="151"/>
    </location>
</feature>
<keyword evidence="1" id="KW-0472">Membrane</keyword>
<sequence>MRLCLLPISTRRTLIYCQKSLVTTEEKKGYNIWLNYGITRATKLWSEWEHKESGWQKSVVVFGNKMLEKIPFEEWALKSLPPLSSSSQHKSKVANEKKVEVIYPRSLILDSKVLDIIRKLSTQRQQWHRSRLIFSLIGMPLSAPLMIIPVIPNLPFFYLVYRAWSHWKALSGSKHLQFLLDNNLITPKPLAILDELREEAEAEKVKVKDQEEKILLDESSGKKIADALSMPELEVELGRAIKQVDNALKNMRS</sequence>
<dbReference type="PANTHER" id="PTHR28062:SF1">
    <property type="entry name" value="TRANSMEMBRANE PROTEIN"/>
    <property type="match status" value="1"/>
</dbReference>
<accession>A0A420I4A9</accession>
<dbReference type="GO" id="GO:1902600">
    <property type="term" value="P:proton transmembrane transport"/>
    <property type="evidence" value="ECO:0007669"/>
    <property type="project" value="TreeGrafter"/>
</dbReference>
<dbReference type="Proteomes" id="UP000286134">
    <property type="component" value="Unassembled WGS sequence"/>
</dbReference>
<keyword evidence="1" id="KW-0812">Transmembrane</keyword>
<gene>
    <name evidence="2" type="ORF">OnM2_018081</name>
</gene>
<dbReference type="AlphaFoldDB" id="A0A420I4A9"/>
<dbReference type="PANTHER" id="PTHR28062">
    <property type="entry name" value="K+-H+ EXCHANGE-LIKE PROTEIN"/>
    <property type="match status" value="1"/>
</dbReference>